<evidence type="ECO:0000313" key="8">
    <source>
        <dbReference type="Proteomes" id="UP000735302"/>
    </source>
</evidence>
<dbReference type="PANTHER" id="PTHR24251:SF41">
    <property type="entry name" value="DELETED IN MALIGNANT BRAIN TUMORS 1 PROTEIN-LIKE"/>
    <property type="match status" value="1"/>
</dbReference>
<dbReference type="InterPro" id="IPR000859">
    <property type="entry name" value="CUB_dom"/>
</dbReference>
<dbReference type="Gene3D" id="2.60.120.290">
    <property type="entry name" value="Spermadhesin, CUB domain"/>
    <property type="match status" value="1"/>
</dbReference>
<comment type="caution">
    <text evidence="3">Lacks conserved residue(s) required for the propagation of feature annotation.</text>
</comment>
<dbReference type="EMBL" id="BLXT01006168">
    <property type="protein sequence ID" value="GFO29532.1"/>
    <property type="molecule type" value="Genomic_DNA"/>
</dbReference>
<dbReference type="InterPro" id="IPR035914">
    <property type="entry name" value="Sperma_CUB_dom_sf"/>
</dbReference>
<feature type="compositionally biased region" description="Low complexity" evidence="4">
    <location>
        <begin position="26"/>
        <end position="36"/>
    </location>
</feature>
<comment type="caution">
    <text evidence="7">The sequence shown here is derived from an EMBL/GenBank/DDBJ whole genome shotgun (WGS) entry which is preliminary data.</text>
</comment>
<name>A0AAV4CDA9_9GAST</name>
<dbReference type="PANTHER" id="PTHR24251">
    <property type="entry name" value="OVOCHYMASE-RELATED"/>
    <property type="match status" value="1"/>
</dbReference>
<evidence type="ECO:0000256" key="4">
    <source>
        <dbReference type="SAM" id="MobiDB-lite"/>
    </source>
</evidence>
<keyword evidence="5" id="KW-0812">Transmembrane</keyword>
<dbReference type="CDD" id="cd00041">
    <property type="entry name" value="CUB"/>
    <property type="match status" value="1"/>
</dbReference>
<reference evidence="7 8" key="1">
    <citation type="journal article" date="2021" name="Elife">
        <title>Chloroplast acquisition without the gene transfer in kleptoplastic sea slugs, Plakobranchus ocellatus.</title>
        <authorList>
            <person name="Maeda T."/>
            <person name="Takahashi S."/>
            <person name="Yoshida T."/>
            <person name="Shimamura S."/>
            <person name="Takaki Y."/>
            <person name="Nagai Y."/>
            <person name="Toyoda A."/>
            <person name="Suzuki Y."/>
            <person name="Arimoto A."/>
            <person name="Ishii H."/>
            <person name="Satoh N."/>
            <person name="Nishiyama T."/>
            <person name="Hasebe M."/>
            <person name="Maruyama T."/>
            <person name="Minagawa J."/>
            <person name="Obokata J."/>
            <person name="Shigenobu S."/>
        </authorList>
    </citation>
    <scope>NUCLEOTIDE SEQUENCE [LARGE SCALE GENOMIC DNA]</scope>
</reference>
<dbReference type="PROSITE" id="PS01180">
    <property type="entry name" value="CUB"/>
    <property type="match status" value="1"/>
</dbReference>
<keyword evidence="5" id="KW-1133">Transmembrane helix</keyword>
<dbReference type="Pfam" id="PF00431">
    <property type="entry name" value="CUB"/>
    <property type="match status" value="1"/>
</dbReference>
<evidence type="ECO:0000256" key="1">
    <source>
        <dbReference type="ARBA" id="ARBA00022737"/>
    </source>
</evidence>
<keyword evidence="2" id="KW-1015">Disulfide bond</keyword>
<dbReference type="SUPFAM" id="SSF49854">
    <property type="entry name" value="Spermadhesin, CUB domain"/>
    <property type="match status" value="1"/>
</dbReference>
<dbReference type="SMART" id="SM00042">
    <property type="entry name" value="CUB"/>
    <property type="match status" value="1"/>
</dbReference>
<keyword evidence="1" id="KW-0677">Repeat</keyword>
<dbReference type="Proteomes" id="UP000735302">
    <property type="component" value="Unassembled WGS sequence"/>
</dbReference>
<accession>A0AAV4CDA9</accession>
<sequence length="204" mass="22181">MAVARGAVTHYNSISNNAISHLHVHSNSNSSSSNKNDNVDDDDGNKNNQFCEITFESYYNGDGVKLVFDRVDLEPPRLSGDYSTCQDKIVVYDGPSYSDPLLTTLCGMRTVTLESKDSSLLLVFSSDGYKNGAHLGFSVSYSSIDRGGSDSASGVGAGTLVAIILPCLFIYALLFFVVYKRCKYAQRVQQCDLVSKLSTLVTLL</sequence>
<organism evidence="7 8">
    <name type="scientific">Plakobranchus ocellatus</name>
    <dbReference type="NCBI Taxonomy" id="259542"/>
    <lineage>
        <taxon>Eukaryota</taxon>
        <taxon>Metazoa</taxon>
        <taxon>Spiralia</taxon>
        <taxon>Lophotrochozoa</taxon>
        <taxon>Mollusca</taxon>
        <taxon>Gastropoda</taxon>
        <taxon>Heterobranchia</taxon>
        <taxon>Euthyneura</taxon>
        <taxon>Panpulmonata</taxon>
        <taxon>Sacoglossa</taxon>
        <taxon>Placobranchoidea</taxon>
        <taxon>Plakobranchidae</taxon>
        <taxon>Plakobranchus</taxon>
    </lineage>
</organism>
<evidence type="ECO:0000256" key="3">
    <source>
        <dbReference type="PROSITE-ProRule" id="PRU00059"/>
    </source>
</evidence>
<feature type="domain" description="CUB" evidence="6">
    <location>
        <begin position="15"/>
        <end position="144"/>
    </location>
</feature>
<dbReference type="AlphaFoldDB" id="A0AAV4CDA9"/>
<protein>
    <submittedName>
        <fullName evidence="7">Cub and zona pellucida-like domain-containing protein 1</fullName>
    </submittedName>
</protein>
<feature type="transmembrane region" description="Helical" evidence="5">
    <location>
        <begin position="155"/>
        <end position="179"/>
    </location>
</feature>
<evidence type="ECO:0000259" key="6">
    <source>
        <dbReference type="PROSITE" id="PS01180"/>
    </source>
</evidence>
<evidence type="ECO:0000256" key="2">
    <source>
        <dbReference type="ARBA" id="ARBA00023157"/>
    </source>
</evidence>
<evidence type="ECO:0000313" key="7">
    <source>
        <dbReference type="EMBL" id="GFO29532.1"/>
    </source>
</evidence>
<feature type="region of interest" description="Disordered" evidence="4">
    <location>
        <begin position="24"/>
        <end position="43"/>
    </location>
</feature>
<evidence type="ECO:0000256" key="5">
    <source>
        <dbReference type="SAM" id="Phobius"/>
    </source>
</evidence>
<keyword evidence="8" id="KW-1185">Reference proteome</keyword>
<proteinExistence type="predicted"/>
<keyword evidence="5" id="KW-0472">Membrane</keyword>
<gene>
    <name evidence="7" type="ORF">PoB_005603700</name>
</gene>